<proteinExistence type="predicted"/>
<accession>A0A502E5R1</accession>
<gene>
    <name evidence="1" type="ORF">EAH81_26300</name>
</gene>
<dbReference type="EMBL" id="RCZH01000027">
    <property type="protein sequence ID" value="TPG31811.1"/>
    <property type="molecule type" value="Genomic_DNA"/>
</dbReference>
<protein>
    <submittedName>
        <fullName evidence="1">Uncharacterized protein</fullName>
    </submittedName>
</protein>
<dbReference type="Proteomes" id="UP000319700">
    <property type="component" value="Unassembled WGS sequence"/>
</dbReference>
<dbReference type="AlphaFoldDB" id="A0A502E5R1"/>
<keyword evidence="2" id="KW-1185">Reference proteome</keyword>
<name>A0A502E5R1_9FLAO</name>
<comment type="caution">
    <text evidence="1">The sequence shown here is derived from an EMBL/GenBank/DDBJ whole genome shotgun (WGS) entry which is preliminary data.</text>
</comment>
<sequence length="66" mass="6885">MRILDKEKAEILGSVLTSGFGATGVSTFEVSTVSAFCEVSVTDEAVVFSTEVGLTVSTLSTFDFGL</sequence>
<organism evidence="1 2">
    <name type="scientific">Flavobacterium pectinovorum</name>
    <dbReference type="NCBI Taxonomy" id="29533"/>
    <lineage>
        <taxon>Bacteria</taxon>
        <taxon>Pseudomonadati</taxon>
        <taxon>Bacteroidota</taxon>
        <taxon>Flavobacteriia</taxon>
        <taxon>Flavobacteriales</taxon>
        <taxon>Flavobacteriaceae</taxon>
        <taxon>Flavobacterium</taxon>
    </lineage>
</organism>
<reference evidence="1 2" key="1">
    <citation type="journal article" date="2019" name="Environ. Microbiol.">
        <title>Species interactions and distinct microbial communities in high Arctic permafrost affected cryosols are associated with the CH4 and CO2 gas fluxes.</title>
        <authorList>
            <person name="Altshuler I."/>
            <person name="Hamel J."/>
            <person name="Turney S."/>
            <person name="Magnuson E."/>
            <person name="Levesque R."/>
            <person name="Greer C."/>
            <person name="Whyte L.G."/>
        </authorList>
    </citation>
    <scope>NUCLEOTIDE SEQUENCE [LARGE SCALE GENOMIC DNA]</scope>
    <source>
        <strain evidence="1 2">42</strain>
    </source>
</reference>
<evidence type="ECO:0000313" key="1">
    <source>
        <dbReference type="EMBL" id="TPG31811.1"/>
    </source>
</evidence>
<evidence type="ECO:0000313" key="2">
    <source>
        <dbReference type="Proteomes" id="UP000319700"/>
    </source>
</evidence>